<dbReference type="CDD" id="cd17546">
    <property type="entry name" value="REC_hyHK_CKI1_RcsC-like"/>
    <property type="match status" value="1"/>
</dbReference>
<protein>
    <submittedName>
        <fullName evidence="6">Response regulator</fullName>
    </submittedName>
</protein>
<evidence type="ECO:0000259" key="5">
    <source>
        <dbReference type="PROSITE" id="PS50110"/>
    </source>
</evidence>
<reference evidence="6 7" key="1">
    <citation type="submission" date="2019-12" db="EMBL/GenBank/DDBJ databases">
        <authorList>
            <person name="Huq M.A."/>
        </authorList>
    </citation>
    <scope>NUCLEOTIDE SEQUENCE [LARGE SCALE GENOMIC DNA]</scope>
    <source>
        <strain evidence="6 7">MAH-25</strain>
    </source>
</reference>
<sequence length="172" mass="17775">MPGAAARRAGPIGGPDNNPRMPAVPAHPDVPVPPAAAAGRGPARPSLLLADDDPITRMVTAAFLQALGYTDVQLAADGEEALALCARQAFDLVLMDCLMPGLGGLEATRRLRARGQRVPVIALTASTGADDIARCLEAGMDGHLAKPIDLERLAATLSHWLAPGQADPRALN</sequence>
<dbReference type="InterPro" id="IPR001789">
    <property type="entry name" value="Sig_transdc_resp-reg_receiver"/>
</dbReference>
<comment type="caution">
    <text evidence="6">The sequence shown here is derived from an EMBL/GenBank/DDBJ whole genome shotgun (WGS) entry which is preliminary data.</text>
</comment>
<dbReference type="SMART" id="SM00448">
    <property type="entry name" value="REC"/>
    <property type="match status" value="1"/>
</dbReference>
<dbReference type="PANTHER" id="PTHR45339">
    <property type="entry name" value="HYBRID SIGNAL TRANSDUCTION HISTIDINE KINASE J"/>
    <property type="match status" value="1"/>
</dbReference>
<accession>A0A6N8IR70</accession>
<dbReference type="EMBL" id="WSEL01000003">
    <property type="protein sequence ID" value="MVQ29391.1"/>
    <property type="molecule type" value="Genomic_DNA"/>
</dbReference>
<feature type="modified residue" description="4-aspartylphosphate" evidence="3">
    <location>
        <position position="96"/>
    </location>
</feature>
<feature type="compositionally biased region" description="Low complexity" evidence="4">
    <location>
        <begin position="1"/>
        <end position="10"/>
    </location>
</feature>
<feature type="region of interest" description="Disordered" evidence="4">
    <location>
        <begin position="1"/>
        <end position="44"/>
    </location>
</feature>
<evidence type="ECO:0000256" key="4">
    <source>
        <dbReference type="SAM" id="MobiDB-lite"/>
    </source>
</evidence>
<evidence type="ECO:0000256" key="3">
    <source>
        <dbReference type="PROSITE-ProRule" id="PRU00169"/>
    </source>
</evidence>
<feature type="compositionally biased region" description="Low complexity" evidence="4">
    <location>
        <begin position="35"/>
        <end position="44"/>
    </location>
</feature>
<feature type="domain" description="Response regulatory" evidence="5">
    <location>
        <begin position="46"/>
        <end position="161"/>
    </location>
</feature>
<keyword evidence="2" id="KW-0902">Two-component regulatory system</keyword>
<gene>
    <name evidence="6" type="ORF">GON04_08030</name>
</gene>
<evidence type="ECO:0000256" key="2">
    <source>
        <dbReference type="ARBA" id="ARBA00023012"/>
    </source>
</evidence>
<proteinExistence type="predicted"/>
<dbReference type="AlphaFoldDB" id="A0A6N8IR70"/>
<evidence type="ECO:0000256" key="1">
    <source>
        <dbReference type="ARBA" id="ARBA00022553"/>
    </source>
</evidence>
<evidence type="ECO:0000313" key="7">
    <source>
        <dbReference type="Proteomes" id="UP000469385"/>
    </source>
</evidence>
<dbReference type="PROSITE" id="PS50110">
    <property type="entry name" value="RESPONSE_REGULATORY"/>
    <property type="match status" value="1"/>
</dbReference>
<dbReference type="Gene3D" id="3.40.50.2300">
    <property type="match status" value="1"/>
</dbReference>
<keyword evidence="1 3" id="KW-0597">Phosphoprotein</keyword>
<dbReference type="GO" id="GO:0000160">
    <property type="term" value="P:phosphorelay signal transduction system"/>
    <property type="evidence" value="ECO:0007669"/>
    <property type="project" value="UniProtKB-KW"/>
</dbReference>
<organism evidence="6 7">
    <name type="scientific">Ramlibacter pinisoli</name>
    <dbReference type="NCBI Taxonomy" id="2682844"/>
    <lineage>
        <taxon>Bacteria</taxon>
        <taxon>Pseudomonadati</taxon>
        <taxon>Pseudomonadota</taxon>
        <taxon>Betaproteobacteria</taxon>
        <taxon>Burkholderiales</taxon>
        <taxon>Comamonadaceae</taxon>
        <taxon>Ramlibacter</taxon>
    </lineage>
</organism>
<keyword evidence="7" id="KW-1185">Reference proteome</keyword>
<dbReference type="Proteomes" id="UP000469385">
    <property type="component" value="Unassembled WGS sequence"/>
</dbReference>
<name>A0A6N8IR70_9BURK</name>
<dbReference type="InterPro" id="IPR011006">
    <property type="entry name" value="CheY-like_superfamily"/>
</dbReference>
<evidence type="ECO:0000313" key="6">
    <source>
        <dbReference type="EMBL" id="MVQ29391.1"/>
    </source>
</evidence>
<dbReference type="SUPFAM" id="SSF52172">
    <property type="entry name" value="CheY-like"/>
    <property type="match status" value="1"/>
</dbReference>
<dbReference type="PANTHER" id="PTHR45339:SF1">
    <property type="entry name" value="HYBRID SIGNAL TRANSDUCTION HISTIDINE KINASE J"/>
    <property type="match status" value="1"/>
</dbReference>
<dbReference type="Pfam" id="PF00072">
    <property type="entry name" value="Response_reg"/>
    <property type="match status" value="1"/>
</dbReference>